<dbReference type="FunFam" id="3.40.50.150:FF:000041">
    <property type="entry name" value="Ribosomal RNA small subunit methyltransferase G"/>
    <property type="match status" value="1"/>
</dbReference>
<dbReference type="PANTHER" id="PTHR31760:SF0">
    <property type="entry name" value="S-ADENOSYL-L-METHIONINE-DEPENDENT METHYLTRANSFERASES SUPERFAMILY PROTEIN"/>
    <property type="match status" value="1"/>
</dbReference>
<comment type="caution">
    <text evidence="7">The sequence shown here is derived from an EMBL/GenBank/DDBJ whole genome shotgun (WGS) entry which is preliminary data.</text>
</comment>
<feature type="binding site" evidence="6">
    <location>
        <position position="74"/>
    </location>
    <ligand>
        <name>S-adenosyl-L-methionine</name>
        <dbReference type="ChEBI" id="CHEBI:59789"/>
    </ligand>
</feature>
<dbReference type="CDD" id="cd02440">
    <property type="entry name" value="AdoMet_MTases"/>
    <property type="match status" value="1"/>
</dbReference>
<keyword evidence="5 6" id="KW-0949">S-adenosyl-L-methionine</keyword>
<dbReference type="EC" id="2.1.1.-" evidence="6"/>
<dbReference type="PIRSF" id="PIRSF003078">
    <property type="entry name" value="GidB"/>
    <property type="match status" value="1"/>
</dbReference>
<accession>A0A9D1LTU3</accession>
<evidence type="ECO:0000256" key="1">
    <source>
        <dbReference type="ARBA" id="ARBA00022490"/>
    </source>
</evidence>
<keyword evidence="4 6" id="KW-0808">Transferase</keyword>
<protein>
    <recommendedName>
        <fullName evidence="6">Ribosomal RNA small subunit methyltransferase G</fullName>
        <ecNumber evidence="6">2.1.1.-</ecNumber>
    </recommendedName>
    <alternativeName>
        <fullName evidence="6">16S rRNA 7-methylguanosine methyltransferase</fullName>
        <shortName evidence="6">16S rRNA m7G methyltransferase</shortName>
    </alternativeName>
</protein>
<comment type="subcellular location">
    <subcellularLocation>
        <location evidence="6">Cytoplasm</location>
    </subcellularLocation>
</comment>
<proteinExistence type="inferred from homology"/>
<name>A0A9D1LTU3_9FIRM</name>
<dbReference type="GO" id="GO:0070043">
    <property type="term" value="F:rRNA (guanine-N7-)-methyltransferase activity"/>
    <property type="evidence" value="ECO:0007669"/>
    <property type="project" value="UniProtKB-UniRule"/>
</dbReference>
<dbReference type="AlphaFoldDB" id="A0A9D1LTU3"/>
<evidence type="ECO:0000313" key="8">
    <source>
        <dbReference type="Proteomes" id="UP000824111"/>
    </source>
</evidence>
<keyword evidence="1 6" id="KW-0963">Cytoplasm</keyword>
<dbReference type="Gene3D" id="3.40.50.150">
    <property type="entry name" value="Vaccinia Virus protein VP39"/>
    <property type="match status" value="1"/>
</dbReference>
<dbReference type="NCBIfam" id="TIGR00138">
    <property type="entry name" value="rsmG_gidB"/>
    <property type="match status" value="1"/>
</dbReference>
<evidence type="ECO:0000256" key="2">
    <source>
        <dbReference type="ARBA" id="ARBA00022552"/>
    </source>
</evidence>
<dbReference type="InterPro" id="IPR003682">
    <property type="entry name" value="rRNA_ssu_MeTfrase_G"/>
</dbReference>
<sequence length="244" mass="26882">MKELLIQGAAELGIRLNERQTAQLLEYAALLKEWNGKMNLTAITDDEGIAVKHFLDSMTAVGTGHVKGRVIDVGTGAGFPGVVLKIVRPDIRLTLLDSLQKRLMFLEAVAERLALENVEFVHARAEDGGRRMREQFDTVVSRAVANMTVLSELCLPFLKPGGRFLALKGPLADEELEGAKRAIHILGGAVESVFEAKIPFSELSHRIIIVKKVRQTPMQYPRKAGIPSKSPIDTCYNLKKSAKK</sequence>
<comment type="similarity">
    <text evidence="6">Belongs to the methyltransferase superfamily. RNA methyltransferase RsmG family.</text>
</comment>
<comment type="caution">
    <text evidence="6">Lacks conserved residue(s) required for the propagation of feature annotation.</text>
</comment>
<comment type="function">
    <text evidence="6">Specifically methylates the N7 position of a guanine in 16S rRNA.</text>
</comment>
<feature type="binding site" evidence="6">
    <location>
        <begin position="125"/>
        <end position="126"/>
    </location>
    <ligand>
        <name>S-adenosyl-L-methionine</name>
        <dbReference type="ChEBI" id="CHEBI:59789"/>
    </ligand>
</feature>
<dbReference type="Pfam" id="PF02527">
    <property type="entry name" value="GidB"/>
    <property type="match status" value="1"/>
</dbReference>
<organism evidence="7 8">
    <name type="scientific">Candidatus Avimonoglobus intestinipullorum</name>
    <dbReference type="NCBI Taxonomy" id="2840699"/>
    <lineage>
        <taxon>Bacteria</taxon>
        <taxon>Bacillati</taxon>
        <taxon>Bacillota</taxon>
        <taxon>Clostridia</taxon>
        <taxon>Eubacteriales</taxon>
        <taxon>Candidatus Avimonoglobus</taxon>
    </lineage>
</organism>
<dbReference type="HAMAP" id="MF_00074">
    <property type="entry name" value="16SrRNA_methyltr_G"/>
    <property type="match status" value="1"/>
</dbReference>
<reference evidence="7" key="2">
    <citation type="journal article" date="2021" name="PeerJ">
        <title>Extensive microbial diversity within the chicken gut microbiome revealed by metagenomics and culture.</title>
        <authorList>
            <person name="Gilroy R."/>
            <person name="Ravi A."/>
            <person name="Getino M."/>
            <person name="Pursley I."/>
            <person name="Horton D.L."/>
            <person name="Alikhan N.F."/>
            <person name="Baker D."/>
            <person name="Gharbi K."/>
            <person name="Hall N."/>
            <person name="Watson M."/>
            <person name="Adriaenssens E.M."/>
            <person name="Foster-Nyarko E."/>
            <person name="Jarju S."/>
            <person name="Secka A."/>
            <person name="Antonio M."/>
            <person name="Oren A."/>
            <person name="Chaudhuri R.R."/>
            <person name="La Ragione R."/>
            <person name="Hildebrand F."/>
            <person name="Pallen M.J."/>
        </authorList>
    </citation>
    <scope>NUCLEOTIDE SEQUENCE</scope>
    <source>
        <strain evidence="7">ChiSjej4B22-9803</strain>
    </source>
</reference>
<dbReference type="GO" id="GO:0005829">
    <property type="term" value="C:cytosol"/>
    <property type="evidence" value="ECO:0007669"/>
    <property type="project" value="TreeGrafter"/>
</dbReference>
<dbReference type="InterPro" id="IPR029063">
    <property type="entry name" value="SAM-dependent_MTases_sf"/>
</dbReference>
<keyword evidence="3 6" id="KW-0489">Methyltransferase</keyword>
<evidence type="ECO:0000256" key="6">
    <source>
        <dbReference type="HAMAP-Rule" id="MF_00074"/>
    </source>
</evidence>
<dbReference type="SUPFAM" id="SSF53335">
    <property type="entry name" value="S-adenosyl-L-methionine-dependent methyltransferases"/>
    <property type="match status" value="1"/>
</dbReference>
<dbReference type="Proteomes" id="UP000824111">
    <property type="component" value="Unassembled WGS sequence"/>
</dbReference>
<feature type="binding site" evidence="6">
    <location>
        <position position="79"/>
    </location>
    <ligand>
        <name>S-adenosyl-L-methionine</name>
        <dbReference type="ChEBI" id="CHEBI:59789"/>
    </ligand>
</feature>
<dbReference type="EMBL" id="DVND01000018">
    <property type="protein sequence ID" value="HIU47876.1"/>
    <property type="molecule type" value="Genomic_DNA"/>
</dbReference>
<evidence type="ECO:0000256" key="3">
    <source>
        <dbReference type="ARBA" id="ARBA00022603"/>
    </source>
</evidence>
<evidence type="ECO:0000313" key="7">
    <source>
        <dbReference type="EMBL" id="HIU47876.1"/>
    </source>
</evidence>
<feature type="binding site" evidence="6">
    <location>
        <position position="142"/>
    </location>
    <ligand>
        <name>S-adenosyl-L-methionine</name>
        <dbReference type="ChEBI" id="CHEBI:59789"/>
    </ligand>
</feature>
<keyword evidence="2 6" id="KW-0698">rRNA processing</keyword>
<evidence type="ECO:0000256" key="4">
    <source>
        <dbReference type="ARBA" id="ARBA00022679"/>
    </source>
</evidence>
<gene>
    <name evidence="6 7" type="primary">rsmG</name>
    <name evidence="7" type="ORF">IAB04_00775</name>
</gene>
<reference evidence="7" key="1">
    <citation type="submission" date="2020-10" db="EMBL/GenBank/DDBJ databases">
        <authorList>
            <person name="Gilroy R."/>
        </authorList>
    </citation>
    <scope>NUCLEOTIDE SEQUENCE</scope>
    <source>
        <strain evidence="7">ChiSjej4B22-9803</strain>
    </source>
</reference>
<dbReference type="PANTHER" id="PTHR31760">
    <property type="entry name" value="S-ADENOSYL-L-METHIONINE-DEPENDENT METHYLTRANSFERASES SUPERFAMILY PROTEIN"/>
    <property type="match status" value="1"/>
</dbReference>
<evidence type="ECO:0000256" key="5">
    <source>
        <dbReference type="ARBA" id="ARBA00022691"/>
    </source>
</evidence>